<protein>
    <recommendedName>
        <fullName evidence="4">HMG box domain-containing protein</fullName>
    </recommendedName>
</protein>
<dbReference type="AlphaFoldDB" id="A0A2I1H852"/>
<reference evidence="2 3" key="1">
    <citation type="submission" date="2015-10" db="EMBL/GenBank/DDBJ databases">
        <title>Genome analyses suggest a sexual origin of heterokaryosis in a supposedly ancient asexual fungus.</title>
        <authorList>
            <person name="Ropars J."/>
            <person name="Sedzielewska K."/>
            <person name="Noel J."/>
            <person name="Charron P."/>
            <person name="Farinelli L."/>
            <person name="Marton T."/>
            <person name="Kruger M."/>
            <person name="Pelin A."/>
            <person name="Brachmann A."/>
            <person name="Corradi N."/>
        </authorList>
    </citation>
    <scope>NUCLEOTIDE SEQUENCE [LARGE SCALE GENOMIC DNA]</scope>
    <source>
        <strain evidence="2 3">A4</strain>
    </source>
</reference>
<dbReference type="InterPro" id="IPR036910">
    <property type="entry name" value="HMG_box_dom_sf"/>
</dbReference>
<comment type="caution">
    <text evidence="2">The sequence shown here is derived from an EMBL/GenBank/DDBJ whole genome shotgun (WGS) entry which is preliminary data.</text>
</comment>
<dbReference type="Proteomes" id="UP000234323">
    <property type="component" value="Unassembled WGS sequence"/>
</dbReference>
<dbReference type="EMBL" id="LLXI01001759">
    <property type="protein sequence ID" value="PKY55053.1"/>
    <property type="molecule type" value="Genomic_DNA"/>
</dbReference>
<organism evidence="2 3">
    <name type="scientific">Rhizophagus irregularis</name>
    <dbReference type="NCBI Taxonomy" id="588596"/>
    <lineage>
        <taxon>Eukaryota</taxon>
        <taxon>Fungi</taxon>
        <taxon>Fungi incertae sedis</taxon>
        <taxon>Mucoromycota</taxon>
        <taxon>Glomeromycotina</taxon>
        <taxon>Glomeromycetes</taxon>
        <taxon>Glomerales</taxon>
        <taxon>Glomeraceae</taxon>
        <taxon>Rhizophagus</taxon>
    </lineage>
</organism>
<dbReference type="CDD" id="cd00084">
    <property type="entry name" value="HMG-box_SF"/>
    <property type="match status" value="1"/>
</dbReference>
<feature type="coiled-coil region" evidence="1">
    <location>
        <begin position="95"/>
        <end position="125"/>
    </location>
</feature>
<proteinExistence type="predicted"/>
<accession>A0A2I1H852</accession>
<evidence type="ECO:0000313" key="3">
    <source>
        <dbReference type="Proteomes" id="UP000234323"/>
    </source>
</evidence>
<evidence type="ECO:0008006" key="4">
    <source>
        <dbReference type="Google" id="ProtNLM"/>
    </source>
</evidence>
<keyword evidence="3" id="KW-1185">Reference proteome</keyword>
<sequence>MGKASNKKSIRSRKLSKSRCKIPNAFIIFSNEFYNKYYRTKKAKRTIVMKSAQSAWNSMSAQEKIPYRYQYEQLKKSRANCNPCNEIIFVLNENKNDQYNKLENIDDQYNKLENIDDQCNKLFEEFINQEMLEDWISP</sequence>
<evidence type="ECO:0000256" key="1">
    <source>
        <dbReference type="SAM" id="Coils"/>
    </source>
</evidence>
<dbReference type="SUPFAM" id="SSF47095">
    <property type="entry name" value="HMG-box"/>
    <property type="match status" value="1"/>
</dbReference>
<dbReference type="Gene3D" id="1.10.30.10">
    <property type="entry name" value="High mobility group box domain"/>
    <property type="match status" value="1"/>
</dbReference>
<dbReference type="VEuPathDB" id="FungiDB:RhiirA1_461631"/>
<gene>
    <name evidence="2" type="ORF">RhiirA4_474257</name>
</gene>
<name>A0A2I1H852_9GLOM</name>
<keyword evidence="1" id="KW-0175">Coiled coil</keyword>
<evidence type="ECO:0000313" key="2">
    <source>
        <dbReference type="EMBL" id="PKY55053.1"/>
    </source>
</evidence>